<dbReference type="InterPro" id="IPR041522">
    <property type="entry name" value="CdaR_GGDEF"/>
</dbReference>
<dbReference type="GO" id="GO:0043565">
    <property type="term" value="F:sequence-specific DNA binding"/>
    <property type="evidence" value="ECO:0007669"/>
    <property type="project" value="InterPro"/>
</dbReference>
<evidence type="ECO:0000256" key="4">
    <source>
        <dbReference type="ARBA" id="ARBA00023012"/>
    </source>
</evidence>
<dbReference type="InterPro" id="IPR051552">
    <property type="entry name" value="HptR"/>
</dbReference>
<dbReference type="Pfam" id="PF12833">
    <property type="entry name" value="HTH_18"/>
    <property type="match status" value="1"/>
</dbReference>
<evidence type="ECO:0000256" key="7">
    <source>
        <dbReference type="ARBA" id="ARBA00023163"/>
    </source>
</evidence>
<dbReference type="Pfam" id="PF17853">
    <property type="entry name" value="GGDEF_2"/>
    <property type="match status" value="1"/>
</dbReference>
<reference evidence="12" key="1">
    <citation type="submission" date="2014-08" db="EMBL/GenBank/DDBJ databases">
        <title>Comparative genomics of the Paenibacillus odorifer group.</title>
        <authorList>
            <person name="den Bakker H.C."/>
            <person name="Tsai Y.-C.Y.-C."/>
            <person name="Martin N."/>
            <person name="Korlach J."/>
            <person name="Wiedmann M."/>
        </authorList>
    </citation>
    <scope>NUCLEOTIDE SEQUENCE [LARGE SCALE GENOMIC DNA]</scope>
    <source>
        <strain evidence="12">DSM 13188</strain>
    </source>
</reference>
<evidence type="ECO:0000259" key="10">
    <source>
        <dbReference type="PROSITE" id="PS50110"/>
    </source>
</evidence>
<evidence type="ECO:0000256" key="5">
    <source>
        <dbReference type="ARBA" id="ARBA00023015"/>
    </source>
</evidence>
<dbReference type="InterPro" id="IPR020449">
    <property type="entry name" value="Tscrpt_reg_AraC-type_HTH"/>
</dbReference>
<dbReference type="PANTHER" id="PTHR42713">
    <property type="entry name" value="HISTIDINE KINASE-RELATED"/>
    <property type="match status" value="1"/>
</dbReference>
<dbReference type="SUPFAM" id="SSF52172">
    <property type="entry name" value="CheY-like"/>
    <property type="match status" value="1"/>
</dbReference>
<keyword evidence="6" id="KW-0238">DNA-binding</keyword>
<dbReference type="GO" id="GO:0003700">
    <property type="term" value="F:DNA-binding transcription factor activity"/>
    <property type="evidence" value="ECO:0007669"/>
    <property type="project" value="InterPro"/>
</dbReference>
<comment type="subcellular location">
    <subcellularLocation>
        <location evidence="1">Cytoplasm</location>
    </subcellularLocation>
</comment>
<dbReference type="InterPro" id="IPR000160">
    <property type="entry name" value="GGDEF_dom"/>
</dbReference>
<dbReference type="InterPro" id="IPR011006">
    <property type="entry name" value="CheY-like_superfamily"/>
</dbReference>
<dbReference type="Pfam" id="PF00072">
    <property type="entry name" value="Response_reg"/>
    <property type="match status" value="1"/>
</dbReference>
<feature type="domain" description="HTH araC/xylS-type" evidence="9">
    <location>
        <begin position="431"/>
        <end position="529"/>
    </location>
</feature>
<keyword evidence="7" id="KW-0804">Transcription</keyword>
<keyword evidence="4" id="KW-0902">Two-component regulatory system</keyword>
<feature type="domain" description="GGDEF" evidence="11">
    <location>
        <begin position="179"/>
        <end position="305"/>
    </location>
</feature>
<dbReference type="PROSITE" id="PS50110">
    <property type="entry name" value="RESPONSE_REGULATORY"/>
    <property type="match status" value="1"/>
</dbReference>
<evidence type="ECO:0000313" key="12">
    <source>
        <dbReference type="EMBL" id="AIQ59120.1"/>
    </source>
</evidence>
<proteinExistence type="predicted"/>
<dbReference type="InterPro" id="IPR018060">
    <property type="entry name" value="HTH_AraC"/>
</dbReference>
<dbReference type="PROSITE" id="PS00041">
    <property type="entry name" value="HTH_ARAC_FAMILY_1"/>
    <property type="match status" value="1"/>
</dbReference>
<evidence type="ECO:0000256" key="1">
    <source>
        <dbReference type="ARBA" id="ARBA00004496"/>
    </source>
</evidence>
<dbReference type="PROSITE" id="PS50887">
    <property type="entry name" value="GGDEF"/>
    <property type="match status" value="1"/>
</dbReference>
<dbReference type="HOGENOM" id="CLU_000445_5_0_9"/>
<evidence type="ECO:0000256" key="3">
    <source>
        <dbReference type="ARBA" id="ARBA00022553"/>
    </source>
</evidence>
<dbReference type="InterPro" id="IPR001789">
    <property type="entry name" value="Sig_transdc_resp-reg_receiver"/>
</dbReference>
<dbReference type="OrthoDB" id="9794370at2"/>
<dbReference type="PANTHER" id="PTHR42713:SF3">
    <property type="entry name" value="TRANSCRIPTIONAL REGULATORY PROTEIN HPTR"/>
    <property type="match status" value="1"/>
</dbReference>
<name>A0A089LG91_PAEBO</name>
<dbReference type="InterPro" id="IPR018062">
    <property type="entry name" value="HTH_AraC-typ_CS"/>
</dbReference>
<dbReference type="Proteomes" id="UP000029518">
    <property type="component" value="Chromosome"/>
</dbReference>
<sequence length="532" mass="59910">MNRPIRVLLADDEPVILRGLKKLISWESLGLNIVGEACDGIELKAMIDSCLPDLIISDISMPGYSGIDIIREIHQAQRPIKVVFISAYQEFAYAQQAVQYGALDYLVKPVNTGQLEQVVIRAATAIRQESEEERNKEMLKSYERKNLSVTVEEQLEQLTDGNKAAAATLARMGNTAITRYASVCVIETDEYSGQPSRWEERERKLVEFALLNIIKETVDGRGNGYVFRKGERFGVLLQHEHLNEPQQLMEDLHHKINSFLKLQVSIGIGEPASGIEEAADSYQSALKALKFRYFAGLNRVISYPAEPLEAAVPLSALAAIQSSFPEALKSLDKERVKALTAELLETVRLLSGDSRNQAVSYVYNAVIQLEQDMADFGADAGLLNQGGKPLLEKLADAPTFCALRQEFEAVLSKMTDQLSCRSSGKEMPQLTQVKTYVEEHYAENITLESIAAMVYMNPYYFSSFFKKHTGQNFKNYVTEVRMSHAQRLLLQSDLMVYEIADRVGYNNARHFSDMFKKQFGKLPQEYKQSVRN</sequence>
<dbReference type="SUPFAM" id="SSF46689">
    <property type="entry name" value="Homeodomain-like"/>
    <property type="match status" value="2"/>
</dbReference>
<dbReference type="CDD" id="cd17536">
    <property type="entry name" value="REC_YesN-like"/>
    <property type="match status" value="1"/>
</dbReference>
<organism evidence="12 13">
    <name type="scientific">Paenibacillus borealis</name>
    <dbReference type="NCBI Taxonomy" id="160799"/>
    <lineage>
        <taxon>Bacteria</taxon>
        <taxon>Bacillati</taxon>
        <taxon>Bacillota</taxon>
        <taxon>Bacilli</taxon>
        <taxon>Bacillales</taxon>
        <taxon>Paenibacillaceae</taxon>
        <taxon>Paenibacillus</taxon>
    </lineage>
</organism>
<dbReference type="InterPro" id="IPR009057">
    <property type="entry name" value="Homeodomain-like_sf"/>
</dbReference>
<keyword evidence="2" id="KW-0963">Cytoplasm</keyword>
<evidence type="ECO:0008006" key="14">
    <source>
        <dbReference type="Google" id="ProtNLM"/>
    </source>
</evidence>
<dbReference type="Gene3D" id="1.10.10.60">
    <property type="entry name" value="Homeodomain-like"/>
    <property type="match status" value="2"/>
</dbReference>
<dbReference type="GO" id="GO:0005737">
    <property type="term" value="C:cytoplasm"/>
    <property type="evidence" value="ECO:0007669"/>
    <property type="project" value="UniProtKB-SubCell"/>
</dbReference>
<feature type="modified residue" description="4-aspartylphosphate" evidence="8">
    <location>
        <position position="58"/>
    </location>
</feature>
<evidence type="ECO:0000259" key="9">
    <source>
        <dbReference type="PROSITE" id="PS01124"/>
    </source>
</evidence>
<evidence type="ECO:0000256" key="8">
    <source>
        <dbReference type="PROSITE-ProRule" id="PRU00169"/>
    </source>
</evidence>
<evidence type="ECO:0000313" key="13">
    <source>
        <dbReference type="Proteomes" id="UP000029518"/>
    </source>
</evidence>
<dbReference type="EMBL" id="CP009285">
    <property type="protein sequence ID" value="AIQ59120.1"/>
    <property type="molecule type" value="Genomic_DNA"/>
</dbReference>
<dbReference type="SMART" id="SM00448">
    <property type="entry name" value="REC"/>
    <property type="match status" value="1"/>
</dbReference>
<dbReference type="PROSITE" id="PS01124">
    <property type="entry name" value="HTH_ARAC_FAMILY_2"/>
    <property type="match status" value="1"/>
</dbReference>
<gene>
    <name evidence="12" type="ORF">PBOR_20930</name>
</gene>
<keyword evidence="5" id="KW-0805">Transcription regulation</keyword>
<dbReference type="KEGG" id="pbd:PBOR_20930"/>
<dbReference type="RefSeq" id="WP_042214711.1">
    <property type="nucleotide sequence ID" value="NZ_CP009285.1"/>
</dbReference>
<evidence type="ECO:0000256" key="2">
    <source>
        <dbReference type="ARBA" id="ARBA00022490"/>
    </source>
</evidence>
<keyword evidence="13" id="KW-1185">Reference proteome</keyword>
<feature type="domain" description="Response regulatory" evidence="10">
    <location>
        <begin position="6"/>
        <end position="123"/>
    </location>
</feature>
<evidence type="ECO:0000256" key="6">
    <source>
        <dbReference type="ARBA" id="ARBA00023125"/>
    </source>
</evidence>
<evidence type="ECO:0000259" key="11">
    <source>
        <dbReference type="PROSITE" id="PS50887"/>
    </source>
</evidence>
<dbReference type="SMART" id="SM00342">
    <property type="entry name" value="HTH_ARAC"/>
    <property type="match status" value="1"/>
</dbReference>
<dbReference type="PRINTS" id="PR00032">
    <property type="entry name" value="HTHARAC"/>
</dbReference>
<accession>A0A089LG91</accession>
<dbReference type="Gene3D" id="3.40.50.2300">
    <property type="match status" value="1"/>
</dbReference>
<dbReference type="AlphaFoldDB" id="A0A089LG91"/>
<dbReference type="GO" id="GO:0000160">
    <property type="term" value="P:phosphorelay signal transduction system"/>
    <property type="evidence" value="ECO:0007669"/>
    <property type="project" value="UniProtKB-KW"/>
</dbReference>
<protein>
    <recommendedName>
        <fullName evidence="14">Two-component system response regulator</fullName>
    </recommendedName>
</protein>
<keyword evidence="3 8" id="KW-0597">Phosphoprotein</keyword>